<dbReference type="RefSeq" id="WP_160755135.1">
    <property type="nucleotide sequence ID" value="NZ_WTYL01000001.1"/>
</dbReference>
<feature type="chain" id="PRO_5032966151" evidence="1">
    <location>
        <begin position="20"/>
        <end position="312"/>
    </location>
</feature>
<keyword evidence="1" id="KW-0732">Signal</keyword>
<keyword evidence="3" id="KW-1185">Reference proteome</keyword>
<evidence type="ECO:0000256" key="1">
    <source>
        <dbReference type="SAM" id="SignalP"/>
    </source>
</evidence>
<dbReference type="Proteomes" id="UP000431922">
    <property type="component" value="Unassembled WGS sequence"/>
</dbReference>
<dbReference type="EMBL" id="WTYL01000001">
    <property type="protein sequence ID" value="MXP43543.1"/>
    <property type="molecule type" value="Genomic_DNA"/>
</dbReference>
<dbReference type="OrthoDB" id="7218943at2"/>
<organism evidence="2 3">
    <name type="scientific">Allopontixanthobacter sediminis</name>
    <dbReference type="NCBI Taxonomy" id="1689985"/>
    <lineage>
        <taxon>Bacteria</taxon>
        <taxon>Pseudomonadati</taxon>
        <taxon>Pseudomonadota</taxon>
        <taxon>Alphaproteobacteria</taxon>
        <taxon>Sphingomonadales</taxon>
        <taxon>Erythrobacteraceae</taxon>
        <taxon>Allopontixanthobacter</taxon>
    </lineage>
</organism>
<accession>A0A845AVH0</accession>
<sequence>MLYSATNLSRLPLALVAYAALAIAPAALQAQSSVPEPASISESAANDPIIISGLREVEREINNFATAISTSEAQSPMALYRPGDYCPRVVGLGPARDAAIARRMMEVARAAGVEPADGDCATSALVLFAADPNAMLAQFRRMHPEYFSEINGETIIHQGRDGPARSWKLLARVDRGGVPVDVGVDDGVQYITAYYAMSRLEASSRPVIAMSVLLIDTQAIAGLTVQQLADYAVMRSLTEAEPREMESSRVPTVLRVVEAADSDLIPLSLTNWDLAYIKTRYALNVWNLGKSQMAAIRTNMRRELLDTGDVAE</sequence>
<evidence type="ECO:0000313" key="3">
    <source>
        <dbReference type="Proteomes" id="UP000431922"/>
    </source>
</evidence>
<gene>
    <name evidence="2" type="ORF">GRI65_03610</name>
</gene>
<comment type="caution">
    <text evidence="2">The sequence shown here is derived from an EMBL/GenBank/DDBJ whole genome shotgun (WGS) entry which is preliminary data.</text>
</comment>
<dbReference type="AlphaFoldDB" id="A0A845AVH0"/>
<name>A0A845AVH0_9SPHN</name>
<feature type="signal peptide" evidence="1">
    <location>
        <begin position="1"/>
        <end position="19"/>
    </location>
</feature>
<reference evidence="2 3" key="1">
    <citation type="submission" date="2019-12" db="EMBL/GenBank/DDBJ databases">
        <title>Genomic-based taxomic classification of the family Erythrobacteraceae.</title>
        <authorList>
            <person name="Xu L."/>
        </authorList>
    </citation>
    <scope>NUCLEOTIDE SEQUENCE [LARGE SCALE GENOMIC DNA]</scope>
    <source>
        <strain evidence="2 3">KCTC 42453</strain>
    </source>
</reference>
<evidence type="ECO:0000313" key="2">
    <source>
        <dbReference type="EMBL" id="MXP43543.1"/>
    </source>
</evidence>
<protein>
    <submittedName>
        <fullName evidence="2">Uncharacterized protein</fullName>
    </submittedName>
</protein>
<proteinExistence type="predicted"/>